<gene>
    <name evidence="9" type="ORF">ABSH63_14425</name>
</gene>
<sequence>MNETETLHEGRFLALLRDGRWEYVTRTNSSGAVFIVAVTAARELLLVEQYRVPLRARTIELPAGMMGDEARFAGESLADAALRELEEETGYRGARVESLTCGPVAAGLTSEMLHLVRVHDLRRVHDGGGVDGEDIVVHRVPLDAVDGWLLERASEGRLIEPRIYAALYFVARDESRTTPAPHTA</sequence>
<evidence type="ECO:0000256" key="1">
    <source>
        <dbReference type="ARBA" id="ARBA00000847"/>
    </source>
</evidence>
<dbReference type="EMBL" id="JBEPIJ010000023">
    <property type="protein sequence ID" value="MES0875194.1"/>
    <property type="molecule type" value="Genomic_DNA"/>
</dbReference>
<evidence type="ECO:0000256" key="6">
    <source>
        <dbReference type="ARBA" id="ARBA00032162"/>
    </source>
</evidence>
<evidence type="ECO:0000256" key="7">
    <source>
        <dbReference type="ARBA" id="ARBA00032272"/>
    </source>
</evidence>
<reference evidence="9 10" key="1">
    <citation type="submission" date="2024-06" db="EMBL/GenBank/DDBJ databases">
        <authorList>
            <person name="Li Z."/>
            <person name="Jiang Y."/>
        </authorList>
    </citation>
    <scope>NUCLEOTIDE SEQUENCE [LARGE SCALE GENOMIC DNA]</scope>
    <source>
        <strain evidence="9 10">HSW-8</strain>
    </source>
</reference>
<dbReference type="Pfam" id="PF00293">
    <property type="entry name" value="NUDIX"/>
    <property type="match status" value="1"/>
</dbReference>
<keyword evidence="5 9" id="KW-0378">Hydrolase</keyword>
<evidence type="ECO:0000313" key="9">
    <source>
        <dbReference type="EMBL" id="MES0875194.1"/>
    </source>
</evidence>
<organism evidence="9 10">
    <name type="scientific">Sinimarinibacterium thermocellulolyticum</name>
    <dbReference type="NCBI Taxonomy" id="3170016"/>
    <lineage>
        <taxon>Bacteria</taxon>
        <taxon>Pseudomonadati</taxon>
        <taxon>Pseudomonadota</taxon>
        <taxon>Gammaproteobacteria</taxon>
        <taxon>Nevskiales</taxon>
        <taxon>Nevskiaceae</taxon>
        <taxon>Sinimarinibacterium</taxon>
    </lineage>
</organism>
<dbReference type="SUPFAM" id="SSF55811">
    <property type="entry name" value="Nudix"/>
    <property type="match status" value="1"/>
</dbReference>
<keyword evidence="10" id="KW-1185">Reference proteome</keyword>
<comment type="cofactor">
    <cofactor evidence="2">
        <name>Mg(2+)</name>
        <dbReference type="ChEBI" id="CHEBI:18420"/>
    </cofactor>
</comment>
<dbReference type="PROSITE" id="PS51462">
    <property type="entry name" value="NUDIX"/>
    <property type="match status" value="1"/>
</dbReference>
<name>A0ABV2ADG8_9GAMM</name>
<accession>A0ABV2ADG8</accession>
<proteinExistence type="inferred from homology"/>
<protein>
    <recommendedName>
        <fullName evidence="4">GDP-mannose pyrophosphatase</fullName>
    </recommendedName>
    <alternativeName>
        <fullName evidence="6">GDP-mannose hydrolase</fullName>
    </alternativeName>
    <alternativeName>
        <fullName evidence="7">GDPMK</fullName>
    </alternativeName>
</protein>
<dbReference type="PANTHER" id="PTHR11839">
    <property type="entry name" value="UDP/ADP-SUGAR PYROPHOSPHATASE"/>
    <property type="match status" value="1"/>
</dbReference>
<dbReference type="Proteomes" id="UP001465331">
    <property type="component" value="Unassembled WGS sequence"/>
</dbReference>
<comment type="similarity">
    <text evidence="3">Belongs to the Nudix hydrolase family. NudK subfamily.</text>
</comment>
<dbReference type="CDD" id="cd03424">
    <property type="entry name" value="NUDIX_ADPRase_Nudt5_UGPPase_Nudt14"/>
    <property type="match status" value="1"/>
</dbReference>
<comment type="caution">
    <text evidence="9">The sequence shown here is derived from an EMBL/GenBank/DDBJ whole genome shotgun (WGS) entry which is preliminary data.</text>
</comment>
<dbReference type="InterPro" id="IPR000086">
    <property type="entry name" value="NUDIX_hydrolase_dom"/>
</dbReference>
<evidence type="ECO:0000256" key="5">
    <source>
        <dbReference type="ARBA" id="ARBA00022801"/>
    </source>
</evidence>
<evidence type="ECO:0000313" key="10">
    <source>
        <dbReference type="Proteomes" id="UP001465331"/>
    </source>
</evidence>
<dbReference type="RefSeq" id="WP_352890616.1">
    <property type="nucleotide sequence ID" value="NZ_JBEPIJ010000023.1"/>
</dbReference>
<evidence type="ECO:0000259" key="8">
    <source>
        <dbReference type="PROSITE" id="PS51462"/>
    </source>
</evidence>
<feature type="domain" description="Nudix hydrolase" evidence="8">
    <location>
        <begin position="25"/>
        <end position="165"/>
    </location>
</feature>
<evidence type="ECO:0000256" key="2">
    <source>
        <dbReference type="ARBA" id="ARBA00001946"/>
    </source>
</evidence>
<dbReference type="InterPro" id="IPR015797">
    <property type="entry name" value="NUDIX_hydrolase-like_dom_sf"/>
</dbReference>
<comment type="catalytic activity">
    <reaction evidence="1">
        <text>GDP-alpha-D-mannose + H2O = alpha-D-mannose 1-phosphate + GMP + 2 H(+)</text>
        <dbReference type="Rhea" id="RHEA:27978"/>
        <dbReference type="ChEBI" id="CHEBI:15377"/>
        <dbReference type="ChEBI" id="CHEBI:15378"/>
        <dbReference type="ChEBI" id="CHEBI:57527"/>
        <dbReference type="ChEBI" id="CHEBI:58115"/>
        <dbReference type="ChEBI" id="CHEBI:58409"/>
    </reaction>
</comment>
<evidence type="ECO:0000256" key="4">
    <source>
        <dbReference type="ARBA" id="ARBA00016377"/>
    </source>
</evidence>
<dbReference type="PANTHER" id="PTHR11839:SF18">
    <property type="entry name" value="NUDIX HYDROLASE DOMAIN-CONTAINING PROTEIN"/>
    <property type="match status" value="1"/>
</dbReference>
<dbReference type="GO" id="GO:0016787">
    <property type="term" value="F:hydrolase activity"/>
    <property type="evidence" value="ECO:0007669"/>
    <property type="project" value="UniProtKB-KW"/>
</dbReference>
<evidence type="ECO:0000256" key="3">
    <source>
        <dbReference type="ARBA" id="ARBA00007275"/>
    </source>
</evidence>
<dbReference type="Gene3D" id="3.90.79.10">
    <property type="entry name" value="Nucleoside Triphosphate Pyrophosphohydrolase"/>
    <property type="match status" value="1"/>
</dbReference>